<dbReference type="RefSeq" id="WP_350410155.1">
    <property type="nucleotide sequence ID" value="NZ_JBEOKT010000001.1"/>
</dbReference>
<proteinExistence type="predicted"/>
<comment type="caution">
    <text evidence="1">The sequence shown here is derived from an EMBL/GenBank/DDBJ whole genome shotgun (WGS) entry which is preliminary data.</text>
</comment>
<gene>
    <name evidence="1" type="ORF">ABS362_00825</name>
</gene>
<name>A0ABV1RNZ1_9BACT</name>
<protein>
    <submittedName>
        <fullName evidence="1">Uncharacterized protein</fullName>
    </submittedName>
</protein>
<evidence type="ECO:0000313" key="1">
    <source>
        <dbReference type="EMBL" id="MER2996065.1"/>
    </source>
</evidence>
<accession>A0ABV1RNZ1</accession>
<reference evidence="1 2" key="1">
    <citation type="submission" date="2024-06" db="EMBL/GenBank/DDBJ databases">
        <title>Pontibacter populi HYL7-15.</title>
        <authorList>
            <person name="Kim M.K."/>
        </authorList>
    </citation>
    <scope>NUCLEOTIDE SEQUENCE [LARGE SCALE GENOMIC DNA]</scope>
    <source>
        <strain evidence="1 2">HYL7-15</strain>
    </source>
</reference>
<dbReference type="EMBL" id="JBEOKT010000001">
    <property type="protein sequence ID" value="MER2996065.1"/>
    <property type="molecule type" value="Genomic_DNA"/>
</dbReference>
<evidence type="ECO:0000313" key="2">
    <source>
        <dbReference type="Proteomes" id="UP001476807"/>
    </source>
</evidence>
<organism evidence="1 2">
    <name type="scientific">Pontibacter populi</name>
    <dbReference type="NCBI Taxonomy" id="890055"/>
    <lineage>
        <taxon>Bacteria</taxon>
        <taxon>Pseudomonadati</taxon>
        <taxon>Bacteroidota</taxon>
        <taxon>Cytophagia</taxon>
        <taxon>Cytophagales</taxon>
        <taxon>Hymenobacteraceae</taxon>
        <taxon>Pontibacter</taxon>
    </lineage>
</organism>
<sequence>MQSCKGEVDHQLKLNFYYKNNSNRTIQIRHFDDRNTNGELVLVYTFTILPQDSALFISIDEEGDENYSPEDFDRYFQMNPTIDSVYIEYDSEKFQAYTLEDAQTRNVLDMSNYKADEISNNNFRFVYTFTEDDYQNAEEL</sequence>
<dbReference type="Proteomes" id="UP001476807">
    <property type="component" value="Unassembled WGS sequence"/>
</dbReference>
<keyword evidence="2" id="KW-1185">Reference proteome</keyword>